<name>A0A0E9WCJ0_ANGAN</name>
<reference evidence="1" key="2">
    <citation type="journal article" date="2015" name="Fish Shellfish Immunol.">
        <title>Early steps in the European eel (Anguilla anguilla)-Vibrio vulnificus interaction in the gills: Role of the RtxA13 toxin.</title>
        <authorList>
            <person name="Callol A."/>
            <person name="Pajuelo D."/>
            <person name="Ebbesson L."/>
            <person name="Teles M."/>
            <person name="MacKenzie S."/>
            <person name="Amaro C."/>
        </authorList>
    </citation>
    <scope>NUCLEOTIDE SEQUENCE</scope>
</reference>
<dbReference type="AlphaFoldDB" id="A0A0E9WCJ0"/>
<organism evidence="1">
    <name type="scientific">Anguilla anguilla</name>
    <name type="common">European freshwater eel</name>
    <name type="synonym">Muraena anguilla</name>
    <dbReference type="NCBI Taxonomy" id="7936"/>
    <lineage>
        <taxon>Eukaryota</taxon>
        <taxon>Metazoa</taxon>
        <taxon>Chordata</taxon>
        <taxon>Craniata</taxon>
        <taxon>Vertebrata</taxon>
        <taxon>Euteleostomi</taxon>
        <taxon>Actinopterygii</taxon>
        <taxon>Neopterygii</taxon>
        <taxon>Teleostei</taxon>
        <taxon>Anguilliformes</taxon>
        <taxon>Anguillidae</taxon>
        <taxon>Anguilla</taxon>
    </lineage>
</organism>
<sequence>MHALLSGLQYLQNSSYRESSSVKIFYSFSPKKIFNGTVVCSLDKSNTQKF</sequence>
<protein>
    <submittedName>
        <fullName evidence="1">Uncharacterized protein</fullName>
    </submittedName>
</protein>
<dbReference type="EMBL" id="GBXM01020561">
    <property type="protein sequence ID" value="JAH88016.1"/>
    <property type="molecule type" value="Transcribed_RNA"/>
</dbReference>
<evidence type="ECO:0000313" key="1">
    <source>
        <dbReference type="EMBL" id="JAH88016.1"/>
    </source>
</evidence>
<reference evidence="1" key="1">
    <citation type="submission" date="2014-11" db="EMBL/GenBank/DDBJ databases">
        <authorList>
            <person name="Amaro Gonzalez C."/>
        </authorList>
    </citation>
    <scope>NUCLEOTIDE SEQUENCE</scope>
</reference>
<proteinExistence type="predicted"/>
<accession>A0A0E9WCJ0</accession>